<evidence type="ECO:0008006" key="3">
    <source>
        <dbReference type="Google" id="ProtNLM"/>
    </source>
</evidence>
<sequence>MKNIFLIIPFLILISCKENSEKFEIQSNNRFEIFKKNFSNSEILSIDIVEIDHPMLGGIIETVKLSESQKKRFLNDLDHLKKKGMLKCGAKYVVRLNMKLDTLRLKVCGTNVANRFNDFYYVLENDKNIIDEYIKIK</sequence>
<evidence type="ECO:0000313" key="2">
    <source>
        <dbReference type="Proteomes" id="UP001589607"/>
    </source>
</evidence>
<reference evidence="1 2" key="1">
    <citation type="submission" date="2024-09" db="EMBL/GenBank/DDBJ databases">
        <authorList>
            <person name="Sun Q."/>
            <person name="Mori K."/>
        </authorList>
    </citation>
    <scope>NUCLEOTIDE SEQUENCE [LARGE SCALE GENOMIC DNA]</scope>
    <source>
        <strain evidence="1 2">CECT 7955</strain>
    </source>
</reference>
<evidence type="ECO:0000313" key="1">
    <source>
        <dbReference type="EMBL" id="MFB9095088.1"/>
    </source>
</evidence>
<dbReference type="PROSITE" id="PS51257">
    <property type="entry name" value="PROKAR_LIPOPROTEIN"/>
    <property type="match status" value="1"/>
</dbReference>
<gene>
    <name evidence="1" type="ORF">ACFFVF_01045</name>
</gene>
<dbReference type="Proteomes" id="UP001589607">
    <property type="component" value="Unassembled WGS sequence"/>
</dbReference>
<name>A0ABV5GIF6_9FLAO</name>
<dbReference type="EMBL" id="JBHMEY010000001">
    <property type="protein sequence ID" value="MFB9095088.1"/>
    <property type="molecule type" value="Genomic_DNA"/>
</dbReference>
<dbReference type="RefSeq" id="WP_236454896.1">
    <property type="nucleotide sequence ID" value="NZ_CBCSGE010000007.1"/>
</dbReference>
<comment type="caution">
    <text evidence="1">The sequence shown here is derived from an EMBL/GenBank/DDBJ whole genome shotgun (WGS) entry which is preliminary data.</text>
</comment>
<organism evidence="1 2">
    <name type="scientific">Flavobacterium jumunjinense</name>
    <dbReference type="NCBI Taxonomy" id="998845"/>
    <lineage>
        <taxon>Bacteria</taxon>
        <taxon>Pseudomonadati</taxon>
        <taxon>Bacteroidota</taxon>
        <taxon>Flavobacteriia</taxon>
        <taxon>Flavobacteriales</taxon>
        <taxon>Flavobacteriaceae</taxon>
        <taxon>Flavobacterium</taxon>
    </lineage>
</organism>
<protein>
    <recommendedName>
        <fullName evidence="3">Lipoprotein</fullName>
    </recommendedName>
</protein>
<accession>A0ABV5GIF6</accession>
<keyword evidence="2" id="KW-1185">Reference proteome</keyword>
<proteinExistence type="predicted"/>